<reference evidence="9 10" key="1">
    <citation type="submission" date="2015-02" db="EMBL/GenBank/DDBJ databases">
        <title>Genome Sequencing of Rickettsiales.</title>
        <authorList>
            <person name="Daugherty S.C."/>
            <person name="Su Q."/>
            <person name="Abolude K."/>
            <person name="Beier-Sexton M."/>
            <person name="Carlyon J.A."/>
            <person name="Carter R."/>
            <person name="Day N.P."/>
            <person name="Dumler S.J."/>
            <person name="Dyachenko V."/>
            <person name="Godinez A."/>
            <person name="Kurtti T.J."/>
            <person name="Lichay M."/>
            <person name="Mullins K.E."/>
            <person name="Ott S."/>
            <person name="Pappas-Brown V."/>
            <person name="Paris D.H."/>
            <person name="Patel P."/>
            <person name="Richards A.L."/>
            <person name="Sadzewicz L."/>
            <person name="Sears K."/>
            <person name="Seidman D."/>
            <person name="Sengamalay N."/>
            <person name="Stenos J."/>
            <person name="Tallon L.J."/>
            <person name="Vincent G."/>
            <person name="Fraser C.M."/>
            <person name="Munderloh U."/>
            <person name="Dunning-Hotopp J.C."/>
        </authorList>
    </citation>
    <scope>NUCLEOTIDE SEQUENCE [LARGE SCALE GENOMIC DNA]</scope>
    <source>
        <strain evidence="9 10">EmCRT</strain>
    </source>
</reference>
<dbReference type="HAMAP" id="MF_00480_B">
    <property type="entry name" value="Ribosomal_uS7_B"/>
    <property type="match status" value="1"/>
</dbReference>
<dbReference type="SUPFAM" id="SSF47973">
    <property type="entry name" value="Ribosomal protein S7"/>
    <property type="match status" value="1"/>
</dbReference>
<dbReference type="GO" id="GO:0006412">
    <property type="term" value="P:translation"/>
    <property type="evidence" value="ECO:0007669"/>
    <property type="project" value="UniProtKB-UniRule"/>
</dbReference>
<keyword evidence="2 7" id="KW-0820">tRNA-binding</keyword>
<feature type="domain" description="Small ribosomal subunit protein uS7" evidence="8">
    <location>
        <begin position="2"/>
        <end position="152"/>
    </location>
</feature>
<keyword evidence="6 7" id="KW-0687">Ribonucleoprotein</keyword>
<dbReference type="CDD" id="cd14869">
    <property type="entry name" value="uS7_Bacteria"/>
    <property type="match status" value="1"/>
</dbReference>
<comment type="caution">
    <text evidence="9">The sequence shown here is derived from an EMBL/GenBank/DDBJ whole genome shotgun (WGS) entry which is preliminary data.</text>
</comment>
<dbReference type="EMBL" id="LANU01000003">
    <property type="protein sequence ID" value="KJV63351.1"/>
    <property type="molecule type" value="Genomic_DNA"/>
</dbReference>
<dbReference type="InterPro" id="IPR005717">
    <property type="entry name" value="Ribosomal_uS7_bac/org-type"/>
</dbReference>
<dbReference type="GO" id="GO:0003735">
    <property type="term" value="F:structural constituent of ribosome"/>
    <property type="evidence" value="ECO:0007669"/>
    <property type="project" value="InterPro"/>
</dbReference>
<dbReference type="InterPro" id="IPR023798">
    <property type="entry name" value="Ribosomal_uS7_dom"/>
</dbReference>
<dbReference type="PANTHER" id="PTHR11205">
    <property type="entry name" value="RIBOSOMAL PROTEIN S7"/>
    <property type="match status" value="1"/>
</dbReference>
<name>A0A0F3N6J8_9RICK</name>
<evidence type="ECO:0000256" key="6">
    <source>
        <dbReference type="ARBA" id="ARBA00023274"/>
    </source>
</evidence>
<dbReference type="GO" id="GO:0015935">
    <property type="term" value="C:small ribosomal subunit"/>
    <property type="evidence" value="ECO:0007669"/>
    <property type="project" value="InterPro"/>
</dbReference>
<evidence type="ECO:0000256" key="7">
    <source>
        <dbReference type="HAMAP-Rule" id="MF_00480"/>
    </source>
</evidence>
<keyword evidence="5 7" id="KW-0689">Ribosomal protein</keyword>
<evidence type="ECO:0000256" key="4">
    <source>
        <dbReference type="ARBA" id="ARBA00022884"/>
    </source>
</evidence>
<gene>
    <name evidence="7 9" type="primary">rpsG</name>
    <name evidence="9" type="ORF">EMUCRT_0805</name>
</gene>
<evidence type="ECO:0000256" key="5">
    <source>
        <dbReference type="ARBA" id="ARBA00022980"/>
    </source>
</evidence>
<organism evidence="9 10">
    <name type="scientific">Ehrlichia cf. muris str. EmCRT</name>
    <dbReference type="NCBI Taxonomy" id="1359167"/>
    <lineage>
        <taxon>Bacteria</taxon>
        <taxon>Pseudomonadati</taxon>
        <taxon>Pseudomonadota</taxon>
        <taxon>Alphaproteobacteria</taxon>
        <taxon>Rickettsiales</taxon>
        <taxon>Anaplasmataceae</taxon>
        <taxon>Ehrlichia</taxon>
    </lineage>
</organism>
<dbReference type="GO" id="GO:0000049">
    <property type="term" value="F:tRNA binding"/>
    <property type="evidence" value="ECO:0007669"/>
    <property type="project" value="UniProtKB-UniRule"/>
</dbReference>
<accession>A0A0F3N6J8</accession>
<keyword evidence="3 7" id="KW-0699">rRNA-binding</keyword>
<evidence type="ECO:0000256" key="1">
    <source>
        <dbReference type="ARBA" id="ARBA00007151"/>
    </source>
</evidence>
<dbReference type="PATRIC" id="fig|1359167.3.peg.772"/>
<comment type="function">
    <text evidence="7">One of the primary rRNA binding proteins, it binds directly to 16S rRNA where it nucleates assembly of the head domain of the 30S subunit. Is located at the subunit interface close to the decoding center, probably blocks exit of the E-site tRNA.</text>
</comment>
<dbReference type="Pfam" id="PF00177">
    <property type="entry name" value="Ribosomal_S7"/>
    <property type="match status" value="1"/>
</dbReference>
<comment type="subunit">
    <text evidence="7">Part of the 30S ribosomal subunit. Contacts proteins S9 and S11.</text>
</comment>
<dbReference type="PIRSF" id="PIRSF002122">
    <property type="entry name" value="RPS7p_RPS7a_RPS5e_RPS7o"/>
    <property type="match status" value="1"/>
</dbReference>
<sequence length="160" mass="18340">MSRRRRASKRVISPDSKYNSVLLARFINVIMRSGERSIAEKIVYGALSKAESHLGESAMSIFSAALNNVMPQMEVRSRRIGGVTYQVPVEVKEDRAVSLALRWIFKAATTARKRSNKMYMDCLCNELLEAYNKRGGAYKMREEKYKMAEANKAFSHFRFN</sequence>
<dbReference type="Gene3D" id="1.10.455.10">
    <property type="entry name" value="Ribosomal protein S7 domain"/>
    <property type="match status" value="1"/>
</dbReference>
<dbReference type="AlphaFoldDB" id="A0A0F3N6J8"/>
<dbReference type="FunFam" id="1.10.455.10:FF:000001">
    <property type="entry name" value="30S ribosomal protein S7"/>
    <property type="match status" value="1"/>
</dbReference>
<dbReference type="InterPro" id="IPR000235">
    <property type="entry name" value="Ribosomal_uS7"/>
</dbReference>
<proteinExistence type="inferred from homology"/>
<evidence type="ECO:0000313" key="10">
    <source>
        <dbReference type="Proteomes" id="UP000033546"/>
    </source>
</evidence>
<dbReference type="GO" id="GO:0019843">
    <property type="term" value="F:rRNA binding"/>
    <property type="evidence" value="ECO:0007669"/>
    <property type="project" value="UniProtKB-UniRule"/>
</dbReference>
<evidence type="ECO:0000313" key="9">
    <source>
        <dbReference type="EMBL" id="KJV63351.1"/>
    </source>
</evidence>
<protein>
    <recommendedName>
        <fullName evidence="7">Small ribosomal subunit protein uS7</fullName>
    </recommendedName>
</protein>
<dbReference type="InterPro" id="IPR036823">
    <property type="entry name" value="Ribosomal_uS7_dom_sf"/>
</dbReference>
<evidence type="ECO:0000256" key="2">
    <source>
        <dbReference type="ARBA" id="ARBA00022555"/>
    </source>
</evidence>
<dbReference type="NCBIfam" id="TIGR01029">
    <property type="entry name" value="rpsG_bact"/>
    <property type="match status" value="1"/>
</dbReference>
<evidence type="ECO:0000256" key="3">
    <source>
        <dbReference type="ARBA" id="ARBA00022730"/>
    </source>
</evidence>
<dbReference type="RefSeq" id="WP_045805097.1">
    <property type="nucleotide sequence ID" value="NZ_LANU01000003.1"/>
</dbReference>
<keyword evidence="4 7" id="KW-0694">RNA-binding</keyword>
<comment type="similarity">
    <text evidence="1 7">Belongs to the universal ribosomal protein uS7 family.</text>
</comment>
<dbReference type="Proteomes" id="UP000033546">
    <property type="component" value="Unassembled WGS sequence"/>
</dbReference>
<evidence type="ECO:0000259" key="8">
    <source>
        <dbReference type="Pfam" id="PF00177"/>
    </source>
</evidence>